<dbReference type="InterPro" id="IPR002110">
    <property type="entry name" value="Ankyrin_rpt"/>
</dbReference>
<sequence>MQLPKVYQKCKTCPVGDGLLHCVVESVTVQDITLEQLSLLAKRLISKSSGIGHILTSYYGATVKGVSTIEFISPYVGWSIEDHLSLMLYEGKLISEEQVYRFMTAIVWILNQLMHICRTSLLMWIFLGYANLSLKNFCLDEFGAIRFRLDLAQTLKNMILMNERLTDWPRIRGSELGVYLKLHILQCILRMAFPLTNLEIDKMESLSGSFSQMFKDSERSKLFCHRMERLAYLFQKDDITLSHILHTNLFKTELEKYWSALGLTLSDTASTPLIDSVRANDAHGIYSFYGRQAGMTTSSGKTALMIAASRGDLRTSTLLVTREANYKDIYGNYATLLAIKNGHRDVALHLAAYESTLLQEDGITQLMLHAIGKNLRIPFRDLMKDAGKQMKNGLSALMIVALANDLDYSMVLAKKEAGLRNIEGKTAGTLAIEKGNTDISQFLARYEIVMGTDGETQLHQAVLAGDVCAVQSYIHITRVHNKDGYTALGLAAKLNYTDIIKILIPHEAGMRCKISLEVCGITFQDPTALAIAAYHNNEQAVNLLKRCEAGLLMEPTQATAMMLAAACGHSKMISLLRTREGKLQDIHGDTALMYAVYSSSLDVVYALMKYESRMQNTEGCTALMRAVFQNKVQIAAALMKLEEGMVDAHGEPAIVYAVNAGARECINILLRGSEASYSARCIEMIKSNNALTCAMKRVMLKHFKEAKLY</sequence>
<dbReference type="Pfam" id="PF12796">
    <property type="entry name" value="Ank_2"/>
    <property type="match status" value="2"/>
</dbReference>
<dbReference type="SUPFAM" id="SSF48403">
    <property type="entry name" value="Ankyrin repeat"/>
    <property type="match status" value="2"/>
</dbReference>
<name>A0A132NRH8_GIAIN</name>
<evidence type="ECO:0000313" key="1">
    <source>
        <dbReference type="EMBL" id="KWX12723.1"/>
    </source>
</evidence>
<dbReference type="PANTHER" id="PTHR24120">
    <property type="entry name" value="GH07239P"/>
    <property type="match status" value="1"/>
</dbReference>
<gene>
    <name evidence="1" type="ORF">QR46_3280</name>
</gene>
<dbReference type="SMART" id="SM00248">
    <property type="entry name" value="ANK"/>
    <property type="match status" value="10"/>
</dbReference>
<dbReference type="VEuPathDB" id="GiardiaDB:QR46_3280"/>
<accession>A0A132NRH8</accession>
<organism evidence="1 2">
    <name type="scientific">Giardia duodenalis assemblage B</name>
    <dbReference type="NCBI Taxonomy" id="1394984"/>
    <lineage>
        <taxon>Eukaryota</taxon>
        <taxon>Metamonada</taxon>
        <taxon>Diplomonadida</taxon>
        <taxon>Hexamitidae</taxon>
        <taxon>Giardiinae</taxon>
        <taxon>Giardia</taxon>
    </lineage>
</organism>
<dbReference type="Gene3D" id="1.25.40.20">
    <property type="entry name" value="Ankyrin repeat-containing domain"/>
    <property type="match status" value="3"/>
</dbReference>
<dbReference type="AlphaFoldDB" id="A0A132NRH8"/>
<dbReference type="Proteomes" id="UP000070089">
    <property type="component" value="Unassembled WGS sequence"/>
</dbReference>
<dbReference type="EMBL" id="JXTI01000102">
    <property type="protein sequence ID" value="KWX12723.1"/>
    <property type="molecule type" value="Genomic_DNA"/>
</dbReference>
<protein>
    <submittedName>
        <fullName evidence="1">Protein 21.1</fullName>
    </submittedName>
</protein>
<dbReference type="InterPro" id="IPR036770">
    <property type="entry name" value="Ankyrin_rpt-contain_sf"/>
</dbReference>
<dbReference type="PANTHER" id="PTHR24120:SF4">
    <property type="entry name" value="GH07239P"/>
    <property type="match status" value="1"/>
</dbReference>
<proteinExistence type="predicted"/>
<comment type="caution">
    <text evidence="1">The sequence shown here is derived from an EMBL/GenBank/DDBJ whole genome shotgun (WGS) entry which is preliminary data.</text>
</comment>
<reference evidence="1 2" key="1">
    <citation type="journal article" date="2015" name="Mol. Biochem. Parasitol.">
        <title>Identification of polymorphic genes for use in assemblage B genotyping assays through comparative genomics of multiple assemblage B Giardia duodenalis isolates.</title>
        <authorList>
            <person name="Wielinga C."/>
            <person name="Thompson R.C."/>
            <person name="Monis P."/>
            <person name="Ryan U."/>
        </authorList>
    </citation>
    <scope>NUCLEOTIDE SEQUENCE [LARGE SCALE GENOMIC DNA]</scope>
    <source>
        <strain evidence="1 2">BAH15c1</strain>
    </source>
</reference>
<evidence type="ECO:0000313" key="2">
    <source>
        <dbReference type="Proteomes" id="UP000070089"/>
    </source>
</evidence>
<dbReference type="OrthoDB" id="366390at2759"/>